<dbReference type="AlphaFoldDB" id="A0A9D6V9P1"/>
<evidence type="ECO:0000313" key="2">
    <source>
        <dbReference type="Proteomes" id="UP000807825"/>
    </source>
</evidence>
<comment type="caution">
    <text evidence="1">The sequence shown here is derived from an EMBL/GenBank/DDBJ whole genome shotgun (WGS) entry which is preliminary data.</text>
</comment>
<dbReference type="EMBL" id="JACRDE010000617">
    <property type="protein sequence ID" value="MBI5252506.1"/>
    <property type="molecule type" value="Genomic_DNA"/>
</dbReference>
<proteinExistence type="predicted"/>
<dbReference type="InterPro" id="IPR026342">
    <property type="entry name" value="SCM_PqqD-rel"/>
</dbReference>
<accession>A0A9D6V9P1</accession>
<dbReference type="Pfam" id="PF05402">
    <property type="entry name" value="PqqD"/>
    <property type="match status" value="1"/>
</dbReference>
<reference evidence="1" key="1">
    <citation type="submission" date="2020-07" db="EMBL/GenBank/DDBJ databases">
        <title>Huge and variable diversity of episymbiotic CPR bacteria and DPANN archaea in groundwater ecosystems.</title>
        <authorList>
            <person name="He C.Y."/>
            <person name="Keren R."/>
            <person name="Whittaker M."/>
            <person name="Farag I.F."/>
            <person name="Doudna J."/>
            <person name="Cate J.H.D."/>
            <person name="Banfield J.F."/>
        </authorList>
    </citation>
    <scope>NUCLEOTIDE SEQUENCE</scope>
    <source>
        <strain evidence="1">NC_groundwater_1664_Pr3_B-0.1um_52_9</strain>
    </source>
</reference>
<protein>
    <submittedName>
        <fullName evidence="1">SynChlorMet cassette protein ScmD</fullName>
    </submittedName>
</protein>
<dbReference type="InterPro" id="IPR041881">
    <property type="entry name" value="PqqD_sf"/>
</dbReference>
<name>A0A9D6V9P1_9BACT</name>
<gene>
    <name evidence="1" type="primary">scmD</name>
    <name evidence="1" type="ORF">HY912_23675</name>
</gene>
<organism evidence="1 2">
    <name type="scientific">Desulfomonile tiedjei</name>
    <dbReference type="NCBI Taxonomy" id="2358"/>
    <lineage>
        <taxon>Bacteria</taxon>
        <taxon>Pseudomonadati</taxon>
        <taxon>Thermodesulfobacteriota</taxon>
        <taxon>Desulfomonilia</taxon>
        <taxon>Desulfomonilales</taxon>
        <taxon>Desulfomonilaceae</taxon>
        <taxon>Desulfomonile</taxon>
    </lineage>
</organism>
<dbReference type="Gene3D" id="1.10.10.1150">
    <property type="entry name" value="Coenzyme PQQ synthesis protein D (PqqD)"/>
    <property type="match status" value="1"/>
</dbReference>
<dbReference type="NCBIfam" id="TIGR04248">
    <property type="entry name" value="SCM_PqqD_rel"/>
    <property type="match status" value="1"/>
</dbReference>
<evidence type="ECO:0000313" key="1">
    <source>
        <dbReference type="EMBL" id="MBI5252506.1"/>
    </source>
</evidence>
<dbReference type="Proteomes" id="UP000807825">
    <property type="component" value="Unassembled WGS sequence"/>
</dbReference>
<dbReference type="InterPro" id="IPR008792">
    <property type="entry name" value="PQQD"/>
</dbReference>
<sequence>MKQQNRPIANPGLVLREEFDDWAVLFDPDTGDGFGMNPAAVFVWKLLDGYHTESQITEALRDAYNEVPEDVDSHVREFIDDLVRRGFVGFEVESSAST</sequence>